<dbReference type="Proteomes" id="UP000568022">
    <property type="component" value="Unassembled WGS sequence"/>
</dbReference>
<dbReference type="AlphaFoldDB" id="A0A7W8BT22"/>
<evidence type="ECO:0000313" key="3">
    <source>
        <dbReference type="Proteomes" id="UP000568022"/>
    </source>
</evidence>
<sequence length="114" mass="12502">MPGESVSTSTDTDHATAGAGVPYREVTADDYARDFTREAQALSVDDDTTVLSGSCPRCGCSFTFTYRPRAFRGPRRGPRVREIAVMCTCTTEHEGRPADEEGCGAYWNVRLEDL</sequence>
<evidence type="ECO:0000256" key="1">
    <source>
        <dbReference type="SAM" id="MobiDB-lite"/>
    </source>
</evidence>
<evidence type="ECO:0000313" key="2">
    <source>
        <dbReference type="EMBL" id="MBB5128367.1"/>
    </source>
</evidence>
<feature type="region of interest" description="Disordered" evidence="1">
    <location>
        <begin position="1"/>
        <end position="23"/>
    </location>
</feature>
<proteinExistence type="predicted"/>
<organism evidence="2 3">
    <name type="scientific">Streptomyces griseoloalbus</name>
    <dbReference type="NCBI Taxonomy" id="67303"/>
    <lineage>
        <taxon>Bacteria</taxon>
        <taxon>Bacillati</taxon>
        <taxon>Actinomycetota</taxon>
        <taxon>Actinomycetes</taxon>
        <taxon>Kitasatosporales</taxon>
        <taxon>Streptomycetaceae</taxon>
        <taxon>Streptomyces</taxon>
    </lineage>
</organism>
<protein>
    <submittedName>
        <fullName evidence="2">Uncharacterized protein</fullName>
    </submittedName>
</protein>
<gene>
    <name evidence="2" type="ORF">FHS32_005142</name>
</gene>
<comment type="caution">
    <text evidence="2">The sequence shown here is derived from an EMBL/GenBank/DDBJ whole genome shotgun (WGS) entry which is preliminary data.</text>
</comment>
<keyword evidence="3" id="KW-1185">Reference proteome</keyword>
<reference evidence="2 3" key="1">
    <citation type="submission" date="2020-08" db="EMBL/GenBank/DDBJ databases">
        <title>Genomic Encyclopedia of Type Strains, Phase III (KMG-III): the genomes of soil and plant-associated and newly described type strains.</title>
        <authorList>
            <person name="Whitman W."/>
        </authorList>
    </citation>
    <scope>NUCLEOTIDE SEQUENCE [LARGE SCALE GENOMIC DNA]</scope>
    <source>
        <strain evidence="2 3">CECT 3226</strain>
    </source>
</reference>
<feature type="compositionally biased region" description="Polar residues" evidence="1">
    <location>
        <begin position="1"/>
        <end position="10"/>
    </location>
</feature>
<name>A0A7W8BT22_9ACTN</name>
<dbReference type="EMBL" id="JACHJE010000013">
    <property type="protein sequence ID" value="MBB5128367.1"/>
    <property type="molecule type" value="Genomic_DNA"/>
</dbReference>
<accession>A0A7W8BT22</accession>